<evidence type="ECO:0000313" key="3">
    <source>
        <dbReference type="EMBL" id="JAT00734.1"/>
    </source>
</evidence>
<dbReference type="InterPro" id="IPR040637">
    <property type="entry name" value="Ribosomal_uL10-like_insert"/>
</dbReference>
<evidence type="ECO:0000259" key="2">
    <source>
        <dbReference type="Pfam" id="PF17777"/>
    </source>
</evidence>
<name>A0A1B6JPD3_9HEMI</name>
<dbReference type="Gene3D" id="3.90.105.20">
    <property type="match status" value="1"/>
</dbReference>
<dbReference type="GO" id="GO:0005730">
    <property type="term" value="C:nucleolus"/>
    <property type="evidence" value="ECO:0007669"/>
    <property type="project" value="TreeGrafter"/>
</dbReference>
<dbReference type="EMBL" id="GECU01006973">
    <property type="protein sequence ID" value="JAT00734.1"/>
    <property type="molecule type" value="Transcribed_RNA"/>
</dbReference>
<feature type="compositionally biased region" description="Basic and acidic residues" evidence="1">
    <location>
        <begin position="14"/>
        <end position="24"/>
    </location>
</feature>
<dbReference type="PANTHER" id="PTHR45841:SF1">
    <property type="entry name" value="MRNA TURNOVER PROTEIN 4 HOMOLOG"/>
    <property type="match status" value="1"/>
</dbReference>
<gene>
    <name evidence="3" type="ORF">g.26001</name>
</gene>
<sequence length="215" mass="24241">MGKPKAMDGSLSHTKAEEQHKDLHKVSTFEEELFRRQLTSNPLDELITQMSSSSSNKSHARSESVPIEKMTLEARTLQEHAAKMEPFFCSLGLCMQMVKGEVIRRKDHTVCKQGVQLIPEQAGIPKTKSFKDHMAKSRLVPQGAYPRYGHFKKLKEPKGECLVPTICATTTNTATTTTTKSNPQKPNKQIKEEMIISTSNEQEVQEIKTEKIDEI</sequence>
<feature type="region of interest" description="Disordered" evidence="1">
    <location>
        <begin position="175"/>
        <end position="215"/>
    </location>
</feature>
<reference evidence="3" key="1">
    <citation type="submission" date="2015-11" db="EMBL/GenBank/DDBJ databases">
        <title>De novo transcriptome assembly of four potential Pierce s Disease insect vectors from Arizona vineyards.</title>
        <authorList>
            <person name="Tassone E.E."/>
        </authorList>
    </citation>
    <scope>NUCLEOTIDE SEQUENCE</scope>
</reference>
<accession>A0A1B6JPD3</accession>
<dbReference type="PANTHER" id="PTHR45841">
    <property type="entry name" value="MRNA TURNOVER PROTEIN 4 MRTO4"/>
    <property type="match status" value="1"/>
</dbReference>
<dbReference type="GO" id="GO:0003723">
    <property type="term" value="F:RNA binding"/>
    <property type="evidence" value="ECO:0007669"/>
    <property type="project" value="TreeGrafter"/>
</dbReference>
<protein>
    <recommendedName>
        <fullName evidence="2">Large ribosomal subunit protein uL10-like insertion domain-containing protein</fullName>
    </recommendedName>
</protein>
<dbReference type="GO" id="GO:0030687">
    <property type="term" value="C:preribosome, large subunit precursor"/>
    <property type="evidence" value="ECO:0007669"/>
    <property type="project" value="TreeGrafter"/>
</dbReference>
<dbReference type="AlphaFoldDB" id="A0A1B6JPD3"/>
<dbReference type="Pfam" id="PF17777">
    <property type="entry name" value="RL10P_insert"/>
    <property type="match status" value="1"/>
</dbReference>
<feature type="region of interest" description="Disordered" evidence="1">
    <location>
        <begin position="1"/>
        <end position="24"/>
    </location>
</feature>
<dbReference type="GO" id="GO:0006364">
    <property type="term" value="P:rRNA processing"/>
    <property type="evidence" value="ECO:0007669"/>
    <property type="project" value="TreeGrafter"/>
</dbReference>
<dbReference type="GO" id="GO:0000956">
    <property type="term" value="P:nuclear-transcribed mRNA catabolic process"/>
    <property type="evidence" value="ECO:0007669"/>
    <property type="project" value="TreeGrafter"/>
</dbReference>
<dbReference type="InterPro" id="IPR051742">
    <property type="entry name" value="Ribosome_Assembly_uL10"/>
</dbReference>
<dbReference type="InterPro" id="IPR043164">
    <property type="entry name" value="Ribosomal_uL10-like_insert_sf"/>
</dbReference>
<feature type="domain" description="Large ribosomal subunit protein uL10-like insertion" evidence="2">
    <location>
        <begin position="68"/>
        <end position="124"/>
    </location>
</feature>
<evidence type="ECO:0000256" key="1">
    <source>
        <dbReference type="SAM" id="MobiDB-lite"/>
    </source>
</evidence>
<feature type="compositionally biased region" description="Basic and acidic residues" evidence="1">
    <location>
        <begin position="205"/>
        <end position="215"/>
    </location>
</feature>
<dbReference type="GO" id="GO:0042273">
    <property type="term" value="P:ribosomal large subunit biogenesis"/>
    <property type="evidence" value="ECO:0007669"/>
    <property type="project" value="TreeGrafter"/>
</dbReference>
<organism evidence="3">
    <name type="scientific">Homalodisca liturata</name>
    <dbReference type="NCBI Taxonomy" id="320908"/>
    <lineage>
        <taxon>Eukaryota</taxon>
        <taxon>Metazoa</taxon>
        <taxon>Ecdysozoa</taxon>
        <taxon>Arthropoda</taxon>
        <taxon>Hexapoda</taxon>
        <taxon>Insecta</taxon>
        <taxon>Pterygota</taxon>
        <taxon>Neoptera</taxon>
        <taxon>Paraneoptera</taxon>
        <taxon>Hemiptera</taxon>
        <taxon>Auchenorrhyncha</taxon>
        <taxon>Membracoidea</taxon>
        <taxon>Cicadellidae</taxon>
        <taxon>Cicadellinae</taxon>
        <taxon>Proconiini</taxon>
        <taxon>Homalodisca</taxon>
    </lineage>
</organism>
<proteinExistence type="predicted"/>